<evidence type="ECO:0000313" key="2">
    <source>
        <dbReference type="Proteomes" id="UP000663823"/>
    </source>
</evidence>
<feature type="non-terminal residue" evidence="1">
    <location>
        <position position="1"/>
    </location>
</feature>
<comment type="caution">
    <text evidence="1">The sequence shown here is derived from an EMBL/GenBank/DDBJ whole genome shotgun (WGS) entry which is preliminary data.</text>
</comment>
<dbReference type="Proteomes" id="UP000663823">
    <property type="component" value="Unassembled WGS sequence"/>
</dbReference>
<reference evidence="1" key="1">
    <citation type="submission" date="2021-02" db="EMBL/GenBank/DDBJ databases">
        <authorList>
            <person name="Nowell W R."/>
        </authorList>
    </citation>
    <scope>NUCLEOTIDE SEQUENCE</scope>
</reference>
<evidence type="ECO:0000313" key="1">
    <source>
        <dbReference type="EMBL" id="CAF4228980.1"/>
    </source>
</evidence>
<gene>
    <name evidence="1" type="ORF">OTI717_LOCUS39665</name>
</gene>
<sequence>MRRFTFQRRLKRIEVELNEILSQPTVNTIDNKPIFYRLHEILQQYDISYTNMLSLDRYNDACEIILTRSIPIWKRFARDTTNQNEQKKYLYQALNILEQLIEILAERWHLIRIITSQND</sequence>
<name>A0A820DBH6_9BILA</name>
<dbReference type="AlphaFoldDB" id="A0A820DBH6"/>
<proteinExistence type="predicted"/>
<accession>A0A820DBH6</accession>
<organism evidence="1 2">
    <name type="scientific">Rotaria sordida</name>
    <dbReference type="NCBI Taxonomy" id="392033"/>
    <lineage>
        <taxon>Eukaryota</taxon>
        <taxon>Metazoa</taxon>
        <taxon>Spiralia</taxon>
        <taxon>Gnathifera</taxon>
        <taxon>Rotifera</taxon>
        <taxon>Eurotatoria</taxon>
        <taxon>Bdelloidea</taxon>
        <taxon>Philodinida</taxon>
        <taxon>Philodinidae</taxon>
        <taxon>Rotaria</taxon>
    </lineage>
</organism>
<dbReference type="EMBL" id="CAJOAX010026948">
    <property type="protein sequence ID" value="CAF4228980.1"/>
    <property type="molecule type" value="Genomic_DNA"/>
</dbReference>
<protein>
    <submittedName>
        <fullName evidence="1">Uncharacterized protein</fullName>
    </submittedName>
</protein>